<dbReference type="PROSITE" id="PS50084">
    <property type="entry name" value="KH_TYPE_1"/>
    <property type="match status" value="5"/>
</dbReference>
<dbReference type="AlphaFoldDB" id="A0A4U5N872"/>
<comment type="caution">
    <text evidence="5">The sequence shown here is derived from an EMBL/GenBank/DDBJ whole genome shotgun (WGS) entry which is preliminary data.</text>
</comment>
<keyword evidence="1" id="KW-0677">Repeat</keyword>
<dbReference type="CDD" id="cd22462">
    <property type="entry name" value="KH-I_HEN4_like_rpt5"/>
    <property type="match status" value="1"/>
</dbReference>
<dbReference type="Gene3D" id="3.30.1370.10">
    <property type="entry name" value="K Homology domain, type 1"/>
    <property type="match status" value="3"/>
</dbReference>
<feature type="domain" description="K Homology" evidence="4">
    <location>
        <begin position="311"/>
        <end position="384"/>
    </location>
</feature>
<dbReference type="Pfam" id="PF00013">
    <property type="entry name" value="KH_1"/>
    <property type="match status" value="5"/>
</dbReference>
<evidence type="ECO:0000256" key="2">
    <source>
        <dbReference type="PROSITE-ProRule" id="PRU00117"/>
    </source>
</evidence>
<dbReference type="InterPro" id="IPR004087">
    <property type="entry name" value="KH_dom"/>
</dbReference>
<sequence length="766" mass="82704">MASSFSPFLSPPAKRPVYYSTILPDPNPNSTNGYSANKRSKPHPSTSAAPSPVPSGNVLFRLLCHESRIGGIIGKGGNIIKGLQQQTGAKIRIEDAPLESPDRVITIVGSVTQSSVVFSGIESAIEVSQGQEALVRVFERILEVAAESDSVAGGLVSCRLLAEISSVGAVIGKGGKTVEKIRKDCGCKVKVLIDKLPACASSNEEMIEIEGDVSAVKKGLVAVSHRLQDCQPVDKTRVISSKPVEALSRVSFPEVGVEVRPQHSAVRPTIAQHSVAPPTVTNSSIDYASGSHLFSLEPERVSTLDTSTPQQQVVFRILCNNDRVGGVIGKGGNIVTALQNETGATISIGPKVAGCDERLITVTASENPESRYSAAQKTVVLVFSRVVESVIEKGLDPGSSEGSPVSVRLVVSPNQVGCLLGKGGTIISEMRKATSTSIRIIGHDQGNPKCVPETDHVVEILGDFLNVKDSIYHITGRLRDNLFSSILGTPGARSSSSVLAETSPYVRLMDPVRDAKRDLLRDPSWEPLRDIMRDPWRDPQRDIMRDPLRDPQRDIMRDPLRDPQRDIMRDPLRDPLRDEFRDSLRETVREPVRDPLRGPGRGPSRELGRDSASFLQPVVGISHNLNRQTVITQSMDHLGFSRNLDHSPSPRLWGSQTIPGVNPRGISDLSGELPSFKSGLDFVSGGKSVFVTNTTVEIVVPEHAFGSVYGENGSNLARLRQFSGAKVIVHEPRLGTSDRVIVISGTPDETQAAQSLLHAFILTGQY</sequence>
<organism evidence="5">
    <name type="scientific">Populus alba</name>
    <name type="common">White poplar</name>
    <dbReference type="NCBI Taxonomy" id="43335"/>
    <lineage>
        <taxon>Eukaryota</taxon>
        <taxon>Viridiplantae</taxon>
        <taxon>Streptophyta</taxon>
        <taxon>Embryophyta</taxon>
        <taxon>Tracheophyta</taxon>
        <taxon>Spermatophyta</taxon>
        <taxon>Magnoliopsida</taxon>
        <taxon>eudicotyledons</taxon>
        <taxon>Gunneridae</taxon>
        <taxon>Pentapetalae</taxon>
        <taxon>rosids</taxon>
        <taxon>fabids</taxon>
        <taxon>Malpighiales</taxon>
        <taxon>Salicaceae</taxon>
        <taxon>Saliceae</taxon>
        <taxon>Populus</taxon>
    </lineage>
</organism>
<dbReference type="Gene3D" id="3.30.310.210">
    <property type="match status" value="1"/>
</dbReference>
<proteinExistence type="predicted"/>
<feature type="compositionally biased region" description="Polar residues" evidence="3">
    <location>
        <begin position="28"/>
        <end position="37"/>
    </location>
</feature>
<dbReference type="SUPFAM" id="SSF54791">
    <property type="entry name" value="Eukaryotic type KH-domain (KH-domain type I)"/>
    <property type="match status" value="5"/>
</dbReference>
<dbReference type="CDD" id="cd22459">
    <property type="entry name" value="KH-I_PEPPER_rpt1_like"/>
    <property type="match status" value="1"/>
</dbReference>
<reference evidence="5" key="1">
    <citation type="submission" date="2018-10" db="EMBL/GenBank/DDBJ databases">
        <title>Population genomic analysis revealed the cold adaptation of white poplar.</title>
        <authorList>
            <person name="Liu Y.-J."/>
        </authorList>
    </citation>
    <scope>NUCLEOTIDE SEQUENCE [LARGE SCALE GENOMIC DNA]</scope>
    <source>
        <strain evidence="5">PAL-ZL1</strain>
    </source>
</reference>
<gene>
    <name evidence="5" type="ORF">D5086_0000280850</name>
</gene>
<dbReference type="CDD" id="cd22460">
    <property type="entry name" value="KH-I_PEPPER_rpt2_like"/>
    <property type="match status" value="2"/>
</dbReference>
<feature type="domain" description="K Homology" evidence="4">
    <location>
        <begin position="154"/>
        <end position="228"/>
    </location>
</feature>
<protein>
    <recommendedName>
        <fullName evidence="4">K Homology domain-containing protein</fullName>
    </recommendedName>
</protein>
<feature type="region of interest" description="Disordered" evidence="3">
    <location>
        <begin position="542"/>
        <end position="610"/>
    </location>
</feature>
<feature type="domain" description="K Homology" evidence="4">
    <location>
        <begin position="56"/>
        <end position="126"/>
    </location>
</feature>
<evidence type="ECO:0000256" key="1">
    <source>
        <dbReference type="ARBA" id="ARBA00022737"/>
    </source>
</evidence>
<feature type="domain" description="K Homology" evidence="4">
    <location>
        <begin position="692"/>
        <end position="762"/>
    </location>
</feature>
<evidence type="ECO:0000313" key="5">
    <source>
        <dbReference type="EMBL" id="TKR78520.1"/>
    </source>
</evidence>
<name>A0A4U5N872_POPAL</name>
<dbReference type="PANTHER" id="PTHR10288">
    <property type="entry name" value="KH DOMAIN CONTAINING RNA BINDING PROTEIN"/>
    <property type="match status" value="1"/>
</dbReference>
<dbReference type="InterPro" id="IPR036612">
    <property type="entry name" value="KH_dom_type_1_sf"/>
</dbReference>
<accession>A0A4U5N872</accession>
<evidence type="ECO:0000259" key="4">
    <source>
        <dbReference type="SMART" id="SM00322"/>
    </source>
</evidence>
<dbReference type="EMBL" id="RCHU01001107">
    <property type="protein sequence ID" value="TKR78520.1"/>
    <property type="molecule type" value="Genomic_DNA"/>
</dbReference>
<dbReference type="InterPro" id="IPR004088">
    <property type="entry name" value="KH_dom_type_1"/>
</dbReference>
<evidence type="ECO:0000256" key="3">
    <source>
        <dbReference type="SAM" id="MobiDB-lite"/>
    </source>
</evidence>
<dbReference type="GO" id="GO:0003723">
    <property type="term" value="F:RNA binding"/>
    <property type="evidence" value="ECO:0007669"/>
    <property type="project" value="UniProtKB-UniRule"/>
</dbReference>
<keyword evidence="2" id="KW-0694">RNA-binding</keyword>
<dbReference type="SMART" id="SM00322">
    <property type="entry name" value="KH"/>
    <property type="match status" value="5"/>
</dbReference>
<feature type="compositionally biased region" description="Basic and acidic residues" evidence="3">
    <location>
        <begin position="542"/>
        <end position="596"/>
    </location>
</feature>
<feature type="domain" description="K Homology" evidence="4">
    <location>
        <begin position="403"/>
        <end position="479"/>
    </location>
</feature>
<feature type="region of interest" description="Disordered" evidence="3">
    <location>
        <begin position="19"/>
        <end position="52"/>
    </location>
</feature>
<dbReference type="STRING" id="43335.A0A4U5N872"/>